<evidence type="ECO:0000256" key="5">
    <source>
        <dbReference type="ARBA" id="ARBA00023136"/>
    </source>
</evidence>
<name>A0A4S8PF55_9ACTN</name>
<evidence type="ECO:0000313" key="7">
    <source>
        <dbReference type="EMBL" id="THV28491.1"/>
    </source>
</evidence>
<gene>
    <name evidence="7" type="ORF">E9998_11740</name>
</gene>
<dbReference type="Pfam" id="PF03741">
    <property type="entry name" value="TerC"/>
    <property type="match status" value="1"/>
</dbReference>
<keyword evidence="5 6" id="KW-0472">Membrane</keyword>
<dbReference type="Proteomes" id="UP000305792">
    <property type="component" value="Unassembled WGS sequence"/>
</dbReference>
<feature type="transmembrane region" description="Helical" evidence="6">
    <location>
        <begin position="12"/>
        <end position="34"/>
    </location>
</feature>
<feature type="transmembrane region" description="Helical" evidence="6">
    <location>
        <begin position="127"/>
        <end position="150"/>
    </location>
</feature>
<dbReference type="PANTHER" id="PTHR30238">
    <property type="entry name" value="MEMBRANE BOUND PREDICTED REDOX MODULATOR"/>
    <property type="match status" value="1"/>
</dbReference>
<evidence type="ECO:0000256" key="4">
    <source>
        <dbReference type="ARBA" id="ARBA00022989"/>
    </source>
</evidence>
<comment type="caution">
    <text evidence="7">The sequence shown here is derived from an EMBL/GenBank/DDBJ whole genome shotgun (WGS) entry which is preliminary data.</text>
</comment>
<comment type="similarity">
    <text evidence="2">Belongs to the TerC family.</text>
</comment>
<evidence type="ECO:0000313" key="8">
    <source>
        <dbReference type="Proteomes" id="UP000305792"/>
    </source>
</evidence>
<dbReference type="InterPro" id="IPR005496">
    <property type="entry name" value="Integral_membrane_TerC"/>
</dbReference>
<feature type="transmembrane region" description="Helical" evidence="6">
    <location>
        <begin position="187"/>
        <end position="208"/>
    </location>
</feature>
<evidence type="ECO:0000256" key="1">
    <source>
        <dbReference type="ARBA" id="ARBA00004141"/>
    </source>
</evidence>
<evidence type="ECO:0000256" key="3">
    <source>
        <dbReference type="ARBA" id="ARBA00022692"/>
    </source>
</evidence>
<keyword evidence="8" id="KW-1185">Reference proteome</keyword>
<keyword evidence="4 6" id="KW-1133">Transmembrane helix</keyword>
<proteinExistence type="inferred from homology"/>
<dbReference type="OrthoDB" id="9805314at2"/>
<accession>A0A4S8PF55</accession>
<feature type="transmembrane region" description="Helical" evidence="6">
    <location>
        <begin position="88"/>
        <end position="106"/>
    </location>
</feature>
<dbReference type="EMBL" id="STGX01000008">
    <property type="protein sequence ID" value="THV28491.1"/>
    <property type="molecule type" value="Genomic_DNA"/>
</dbReference>
<evidence type="ECO:0000256" key="6">
    <source>
        <dbReference type="SAM" id="Phobius"/>
    </source>
</evidence>
<evidence type="ECO:0000256" key="2">
    <source>
        <dbReference type="ARBA" id="ARBA00007511"/>
    </source>
</evidence>
<comment type="subcellular location">
    <subcellularLocation>
        <location evidence="1">Membrane</location>
        <topology evidence="1">Multi-pass membrane protein</topology>
    </subcellularLocation>
</comment>
<organism evidence="7 8">
    <name type="scientific">Glycomyces paridis</name>
    <dbReference type="NCBI Taxonomy" id="2126555"/>
    <lineage>
        <taxon>Bacteria</taxon>
        <taxon>Bacillati</taxon>
        <taxon>Actinomycetota</taxon>
        <taxon>Actinomycetes</taxon>
        <taxon>Glycomycetales</taxon>
        <taxon>Glycomycetaceae</taxon>
        <taxon>Glycomyces</taxon>
    </lineage>
</organism>
<protein>
    <submittedName>
        <fullName evidence="7">TerC family protein</fullName>
    </submittedName>
</protein>
<reference evidence="7 8" key="1">
    <citation type="journal article" date="2018" name="Int. J. Syst. Evol. Microbiol.">
        <title>Glycomyces paridis sp. nov., isolated from the medicinal plant Paris polyphylla.</title>
        <authorList>
            <person name="Fang X.M."/>
            <person name="Bai J.L."/>
            <person name="Su J."/>
            <person name="Zhao L.L."/>
            <person name="Liu H.Y."/>
            <person name="Ma B.P."/>
            <person name="Zhang Y.Q."/>
            <person name="Yu L.Y."/>
        </authorList>
    </citation>
    <scope>NUCLEOTIDE SEQUENCE [LARGE SCALE GENOMIC DNA]</scope>
    <source>
        <strain evidence="7 8">CPCC 204357</strain>
    </source>
</reference>
<dbReference type="AlphaFoldDB" id="A0A4S8PF55"/>
<keyword evidence="3 6" id="KW-0812">Transmembrane</keyword>
<dbReference type="GO" id="GO:0016020">
    <property type="term" value="C:membrane"/>
    <property type="evidence" value="ECO:0007669"/>
    <property type="project" value="UniProtKB-SubCell"/>
</dbReference>
<sequence length="252" mass="26420">MELLTSPEAWFALLTLTVLELILGIDNVVFISVLASRLPQRSQLTAWRVGLLLALVSRVGLLLSVSWLVGLRAELFAVGGHGVSGRDLILLAGGGFLVVKSVKEIAARLSRQGEAGEDARPAGGAGLAVTLVQIMLMDMVFSIDSILTAVGLAREVAVMVAAVVVAIAITLAAARSIHGFIGRHPRVTTIGLAFLVLIGAGLVLEGLGVAVPKAYLYAPIGFALAVEWMNIRAESVHRYRTEAAAAPEAEEA</sequence>
<dbReference type="PANTHER" id="PTHR30238:SF4">
    <property type="entry name" value="SLL1022 PROTEIN"/>
    <property type="match status" value="1"/>
</dbReference>
<feature type="transmembrane region" description="Helical" evidence="6">
    <location>
        <begin position="156"/>
        <end position="175"/>
    </location>
</feature>
<feature type="transmembrane region" description="Helical" evidence="6">
    <location>
        <begin position="46"/>
        <end position="68"/>
    </location>
</feature>